<keyword evidence="1" id="KW-0479">Metal-binding</keyword>
<dbReference type="Proteomes" id="UP000179769">
    <property type="component" value="Unassembled WGS sequence"/>
</dbReference>
<feature type="domain" description="Aminodeoxyfutalosine deaminase/Imidazolonepropionase-like composite" evidence="5">
    <location>
        <begin position="34"/>
        <end position="57"/>
    </location>
</feature>
<evidence type="ECO:0000313" key="6">
    <source>
        <dbReference type="EMBL" id="OHV19710.1"/>
    </source>
</evidence>
<gene>
    <name evidence="6" type="ORF">BBK14_29060</name>
</gene>
<organism evidence="6 7">
    <name type="scientific">Parafrankia soli</name>
    <dbReference type="NCBI Taxonomy" id="2599596"/>
    <lineage>
        <taxon>Bacteria</taxon>
        <taxon>Bacillati</taxon>
        <taxon>Actinomycetota</taxon>
        <taxon>Actinomycetes</taxon>
        <taxon>Frankiales</taxon>
        <taxon>Frankiaceae</taxon>
        <taxon>Parafrankia</taxon>
    </lineage>
</organism>
<proteinExistence type="predicted"/>
<reference evidence="7" key="1">
    <citation type="submission" date="2016-07" db="EMBL/GenBank/DDBJ databases">
        <title>Frankia sp. NRRL B-16219 Genome sequencing.</title>
        <authorList>
            <person name="Ghodhbane-Gtari F."/>
            <person name="Swanson E."/>
            <person name="Gueddou A."/>
            <person name="Louati M."/>
            <person name="Nouioui I."/>
            <person name="Hezbri K."/>
            <person name="Abebe-Akele F."/>
            <person name="Simpson S."/>
            <person name="Morris K."/>
            <person name="Thomas K."/>
            <person name="Gtari M."/>
            <person name="Tisa L.S."/>
        </authorList>
    </citation>
    <scope>NUCLEOTIDE SEQUENCE [LARGE SCALE GENOMIC DNA]</scope>
    <source>
        <strain evidence="7">NRRL B-16219</strain>
    </source>
</reference>
<dbReference type="PANTHER" id="PTHR43794:SF11">
    <property type="entry name" value="AMIDOHYDROLASE-RELATED DOMAIN-CONTAINING PROTEIN"/>
    <property type="match status" value="1"/>
</dbReference>
<dbReference type="InterPro" id="IPR006680">
    <property type="entry name" value="Amidohydro-rel"/>
</dbReference>
<comment type="caution">
    <text evidence="6">The sequence shown here is derived from an EMBL/GenBank/DDBJ whole genome shotgun (WGS) entry which is preliminary data.</text>
</comment>
<dbReference type="GO" id="GO:0046872">
    <property type="term" value="F:metal ion binding"/>
    <property type="evidence" value="ECO:0007669"/>
    <property type="project" value="UniProtKB-KW"/>
</dbReference>
<dbReference type="Pfam" id="PF01979">
    <property type="entry name" value="Amidohydro_1"/>
    <property type="match status" value="1"/>
</dbReference>
<dbReference type="PANTHER" id="PTHR43794">
    <property type="entry name" value="AMINOHYDROLASE SSNA-RELATED"/>
    <property type="match status" value="1"/>
</dbReference>
<evidence type="ECO:0000313" key="7">
    <source>
        <dbReference type="Proteomes" id="UP000179769"/>
    </source>
</evidence>
<dbReference type="OrthoDB" id="3189065at2"/>
<dbReference type="InterPro" id="IPR032466">
    <property type="entry name" value="Metal_Hydrolase"/>
</dbReference>
<dbReference type="RefSeq" id="WP_071067059.1">
    <property type="nucleotide sequence ID" value="NZ_MAXA01000277.1"/>
</dbReference>
<evidence type="ECO:0000256" key="3">
    <source>
        <dbReference type="ARBA" id="ARBA00022833"/>
    </source>
</evidence>
<keyword evidence="7" id="KW-1185">Reference proteome</keyword>
<name>A0A1S1PDC1_9ACTN</name>
<dbReference type="SUPFAM" id="SSF51556">
    <property type="entry name" value="Metallo-dependent hydrolases"/>
    <property type="match status" value="1"/>
</dbReference>
<evidence type="ECO:0000259" key="5">
    <source>
        <dbReference type="Pfam" id="PF22039"/>
    </source>
</evidence>
<dbReference type="CDD" id="cd01298">
    <property type="entry name" value="ATZ_TRZ_like"/>
    <property type="match status" value="1"/>
</dbReference>
<keyword evidence="2 6" id="KW-0378">Hydrolase</keyword>
<dbReference type="GO" id="GO:0016810">
    <property type="term" value="F:hydrolase activity, acting on carbon-nitrogen (but not peptide) bonds"/>
    <property type="evidence" value="ECO:0007669"/>
    <property type="project" value="InterPro"/>
</dbReference>
<keyword evidence="3" id="KW-0862">Zinc</keyword>
<accession>A0A1S1PDC1</accession>
<dbReference type="EMBL" id="MAXA01000277">
    <property type="protein sequence ID" value="OHV19710.1"/>
    <property type="molecule type" value="Genomic_DNA"/>
</dbReference>
<dbReference type="InterPro" id="IPR050287">
    <property type="entry name" value="MTA/SAH_deaminase"/>
</dbReference>
<feature type="domain" description="Amidohydrolase-related" evidence="4">
    <location>
        <begin position="68"/>
        <end position="421"/>
    </location>
</feature>
<dbReference type="SUPFAM" id="SSF51338">
    <property type="entry name" value="Composite domain of metallo-dependent hydrolases"/>
    <property type="match status" value="2"/>
</dbReference>
<evidence type="ECO:0000256" key="2">
    <source>
        <dbReference type="ARBA" id="ARBA00022801"/>
    </source>
</evidence>
<dbReference type="Pfam" id="PF22039">
    <property type="entry name" value="HUTI_composite_bact"/>
    <property type="match status" value="1"/>
</dbReference>
<dbReference type="Gene3D" id="2.30.40.10">
    <property type="entry name" value="Urease, subunit C, domain 1"/>
    <property type="match status" value="1"/>
</dbReference>
<dbReference type="Gene3D" id="3.20.20.140">
    <property type="entry name" value="Metal-dependent hydrolases"/>
    <property type="match status" value="1"/>
</dbReference>
<evidence type="ECO:0000259" key="4">
    <source>
        <dbReference type="Pfam" id="PF01979"/>
    </source>
</evidence>
<dbReference type="InterPro" id="IPR054418">
    <property type="entry name" value="MQNX/HUTI_composite_N"/>
</dbReference>
<dbReference type="InterPro" id="IPR011059">
    <property type="entry name" value="Metal-dep_hydrolase_composite"/>
</dbReference>
<protein>
    <submittedName>
        <fullName evidence="6">Amidohydrolase</fullName>
    </submittedName>
</protein>
<dbReference type="AlphaFoldDB" id="A0A1S1PDC1"/>
<evidence type="ECO:0000256" key="1">
    <source>
        <dbReference type="ARBA" id="ARBA00022723"/>
    </source>
</evidence>
<sequence>MTPPPAGPAPLPADFVVRARHVLTMGPRGHLRDAAVAVVGGRIAAVDTTADVRARFADLPVVGDGGGILIPGLVSAHGHFSEGLVTGIGETHTLWEWFVRVVEPIEGHLTRDMAYVGTLLKAAELACSGVTTVADMFCSAAGTTPVTPGVVDALDAVGLRGDVSFGPADSANPRPVAAVLAEHAALADAARNSRRTTFRVGLATVPSSSDELLDETARLVAETGRLHVHLHEIREEVTASRTTRGTGSIEFAARRGLLDAQVVAAHCVWLDDTDVELLRRHRVAVAHCPVSNMILASGVCQVPRLLRDGLTVALGVDGAASNDSQNMLETMKIAALLQKVHHLQATALTAPTVLRMATIEGARALGLADEVGSLEVGKAADLVYLAEASPSLALVHDPYQAVVYCASPRDVTGVWVAGERVVVDGRLATVDLGPVLPWARELAVELASRAGLDSELRSAAAGPPVEVVPGAAR</sequence>